<organism evidence="3 4">
    <name type="scientific">Clavispora lusitaniae</name>
    <name type="common">Candida lusitaniae</name>
    <dbReference type="NCBI Taxonomy" id="36911"/>
    <lineage>
        <taxon>Eukaryota</taxon>
        <taxon>Fungi</taxon>
        <taxon>Dikarya</taxon>
        <taxon>Ascomycota</taxon>
        <taxon>Saccharomycotina</taxon>
        <taxon>Pichiomycetes</taxon>
        <taxon>Metschnikowiaceae</taxon>
        <taxon>Clavispora</taxon>
    </lineage>
</organism>
<dbReference type="PANTHER" id="PTHR10742:SF410">
    <property type="entry name" value="LYSINE-SPECIFIC HISTONE DEMETHYLASE 2"/>
    <property type="match status" value="1"/>
</dbReference>
<feature type="compositionally biased region" description="Basic and acidic residues" evidence="1">
    <location>
        <begin position="471"/>
        <end position="555"/>
    </location>
</feature>
<dbReference type="KEGG" id="clus:A9F13_02g01056"/>
<dbReference type="EMBL" id="LYUB02000002">
    <property type="protein sequence ID" value="OVF10308.1"/>
    <property type="molecule type" value="Genomic_DNA"/>
</dbReference>
<comment type="caution">
    <text evidence="3">The sequence shown here is derived from an EMBL/GenBank/DDBJ whole genome shotgun (WGS) entry which is preliminary data.</text>
</comment>
<feature type="compositionally biased region" description="Low complexity" evidence="1">
    <location>
        <begin position="125"/>
        <end position="136"/>
    </location>
</feature>
<reference evidence="3 4" key="1">
    <citation type="submission" date="2017-04" db="EMBL/GenBank/DDBJ databases">
        <title>Draft genome of the yeast Clavispora lusitaniae type strain CBS 6936.</title>
        <authorList>
            <person name="Durrens P."/>
            <person name="Klopp C."/>
            <person name="Biteau N."/>
            <person name="Fitton-Ouhabi V."/>
            <person name="Dementhon K."/>
            <person name="Accoceberry I."/>
            <person name="Sherman D.J."/>
            <person name="Noel T."/>
        </authorList>
    </citation>
    <scope>NUCLEOTIDE SEQUENCE [LARGE SCALE GENOMIC DNA]</scope>
    <source>
        <strain evidence="3 4">CBS 6936</strain>
    </source>
</reference>
<evidence type="ECO:0000313" key="3">
    <source>
        <dbReference type="EMBL" id="OVF10308.1"/>
    </source>
</evidence>
<feature type="compositionally biased region" description="Low complexity" evidence="1">
    <location>
        <begin position="1"/>
        <end position="14"/>
    </location>
</feature>
<evidence type="ECO:0000313" key="4">
    <source>
        <dbReference type="Proteomes" id="UP000195602"/>
    </source>
</evidence>
<feature type="domain" description="Amine oxidase" evidence="2">
    <location>
        <begin position="163"/>
        <end position="483"/>
    </location>
</feature>
<evidence type="ECO:0000259" key="2">
    <source>
        <dbReference type="Pfam" id="PF01593"/>
    </source>
</evidence>
<feature type="compositionally biased region" description="Basic and acidic residues" evidence="1">
    <location>
        <begin position="137"/>
        <end position="147"/>
    </location>
</feature>
<gene>
    <name evidence="3" type="ORF">A9F13_02g01056</name>
</gene>
<dbReference type="InterPro" id="IPR050281">
    <property type="entry name" value="Flavin_monoamine_oxidase"/>
</dbReference>
<dbReference type="Gene3D" id="3.50.50.60">
    <property type="entry name" value="FAD/NAD(P)-binding domain"/>
    <property type="match status" value="1"/>
</dbReference>
<dbReference type="AlphaFoldDB" id="A0AA91T3E0"/>
<protein>
    <submittedName>
        <fullName evidence="3">Corticosteroid-binding protein</fullName>
    </submittedName>
</protein>
<name>A0AA91T3E0_CLALS</name>
<dbReference type="PANTHER" id="PTHR10742">
    <property type="entry name" value="FLAVIN MONOAMINE OXIDASE"/>
    <property type="match status" value="1"/>
</dbReference>
<dbReference type="InterPro" id="IPR002937">
    <property type="entry name" value="Amino_oxidase"/>
</dbReference>
<dbReference type="GO" id="GO:0016491">
    <property type="term" value="F:oxidoreductase activity"/>
    <property type="evidence" value="ECO:0007669"/>
    <property type="project" value="InterPro"/>
</dbReference>
<dbReference type="InterPro" id="IPR036188">
    <property type="entry name" value="FAD/NAD-bd_sf"/>
</dbReference>
<proteinExistence type="predicted"/>
<dbReference type="SUPFAM" id="SSF54373">
    <property type="entry name" value="FAD-linked reductases, C-terminal domain"/>
    <property type="match status" value="1"/>
</dbReference>
<dbReference type="SUPFAM" id="SSF51905">
    <property type="entry name" value="FAD/NAD(P)-binding domain"/>
    <property type="match status" value="1"/>
</dbReference>
<accession>A0AA91T3E0</accession>
<feature type="region of interest" description="Disordered" evidence="1">
    <location>
        <begin position="1"/>
        <end position="147"/>
    </location>
</feature>
<feature type="domain" description="Amine oxidase" evidence="2">
    <location>
        <begin position="608"/>
        <end position="713"/>
    </location>
</feature>
<dbReference type="Gene3D" id="3.90.660.10">
    <property type="match status" value="2"/>
</dbReference>
<feature type="region of interest" description="Disordered" evidence="1">
    <location>
        <begin position="464"/>
        <end position="571"/>
    </location>
</feature>
<dbReference type="Pfam" id="PF01593">
    <property type="entry name" value="Amino_oxidase"/>
    <property type="match status" value="2"/>
</dbReference>
<feature type="compositionally biased region" description="Basic and acidic residues" evidence="1">
    <location>
        <begin position="15"/>
        <end position="111"/>
    </location>
</feature>
<dbReference type="Proteomes" id="UP000195602">
    <property type="component" value="Unassembled WGS sequence"/>
</dbReference>
<evidence type="ECO:0000256" key="1">
    <source>
        <dbReference type="SAM" id="MobiDB-lite"/>
    </source>
</evidence>
<sequence length="728" mass="81737">MMGSESGSSSTIETVMKKQVDLKQNKRSTEEDARERKGSEKATGTREDRDTIQKDKDKDREEKEKRCIEESTGRDLERGEKDTQGRDGRDTQGRVGRDKQGKVERAREEKGTVPGSNDTHPSVGTKANQTNKTNTQKTDDGSAHQQTDRNILDSTVCIIGAGVAGLKAARALIDRGLAPEKVVVLEAQARAGGRIFTDRARSKHGAAYDMGAAWFHDSLTNKVFAEEVLLAQKGGDFFDSTWFDDADPAYYASEVSGPLDVAGLKLNRVVEEIEQFVEIQYRDSLDEEDVSLARAAQMYMERRAPLLSGEQRRFGARMVRTLELWHGGSHEKISAQHAFLDYDGRHVFNRRGYDTLVERLMPPGRVFLGEPVRAIDRDSDKIEHRRHLVHAKSISVAADYVVVAVPHSILALPEEHEHAIRWTPPLPLAVRESFSALHFDALGKVVLEFSHAWWPDRDSFEILGDEDEDREEKHEEQSGDDRGKEDRDKEDRDKADRDKEDRDKADRDKEDRDKEDRDKEDRDKEDRDKEDRDNDDRDRNNSNKDNGDKREEKSKNYGHKTSDSPAPTFSIRPFEYPISVSNFARHGAPALIVLVQAPVTQYLEADPARAWPYLKPMLAKLASSPGPDSISAIPDPINVIVSDWAQNPYIRGSYSSVHVGDDPFAQVLQLSGEYDSCGLGAQSTIRFAGDHTIGEGAGCVHGAYESGRRAASWILDDLQNRTSSETQQ</sequence>